<name>A0AAD5L706_9CRUS</name>
<comment type="caution">
    <text evidence="4">The sequence shown here is derived from an EMBL/GenBank/DDBJ whole genome shotgun (WGS) entry which is preliminary data.</text>
</comment>
<gene>
    <name evidence="4" type="ORF">GHT06_017034</name>
</gene>
<dbReference type="PANTHER" id="PTHR47481">
    <property type="match status" value="1"/>
</dbReference>
<accession>A0AAD5L706</accession>
<sequence length="467" mass="53177">MNWWLLLEMLSNRGGCVTLPNCLALPSLFSSFLVLSMSDEYDSLVPHLMIVICTDRLWAQITLLCFIKCYTDLVSTMSVPMSKDISHIVKFDGSNFQQWKFGCRLLLESLNLLDIVDGVEKLPAAVSYSPKFTSKDSSYSCTLKQDTNQKLIDAWKAKDVNARHYLFATIERQHQNTLYGCQSANDMWVRLTTQHAQNAAENKHLLMQQFFEYKYHPEHSVMSHISAIELLASQLKDLNEPVTEAQVMTKILVTLPPSYRHFLSVWDNVPIKNRNIQTLTQRLLKEENVTKIYNNGQADAADSAFFTNNFPSQQGNRFTRGGHNNRHSRGRSGRSTGSTYRHPYIRKCNYCGDTTHLYAACRNRLRNERKGDTGAVGETSNLANYDNKNHDDHSFHSSTQQTIRNDSIWYADSGATRHMTDQRSILWDFKPDNSTPSYVTGIGGTQLLTAGQGDIRATTTIMVLKFR</sequence>
<dbReference type="EMBL" id="WJBH02000006">
    <property type="protein sequence ID" value="KAI9557216.1"/>
    <property type="molecule type" value="Genomic_DNA"/>
</dbReference>
<feature type="region of interest" description="Disordered" evidence="1">
    <location>
        <begin position="315"/>
        <end position="339"/>
    </location>
</feature>
<dbReference type="Proteomes" id="UP000820818">
    <property type="component" value="Linkage Group LG6"/>
</dbReference>
<dbReference type="InterPro" id="IPR054722">
    <property type="entry name" value="PolX-like_BBD"/>
</dbReference>
<evidence type="ECO:0000256" key="2">
    <source>
        <dbReference type="SAM" id="SignalP"/>
    </source>
</evidence>
<evidence type="ECO:0000259" key="3">
    <source>
        <dbReference type="Pfam" id="PF22936"/>
    </source>
</evidence>
<keyword evidence="2" id="KW-0732">Signal</keyword>
<proteinExistence type="predicted"/>
<feature type="compositionally biased region" description="Basic residues" evidence="1">
    <location>
        <begin position="323"/>
        <end position="332"/>
    </location>
</feature>
<feature type="chain" id="PRO_5042117683" evidence="2">
    <location>
        <begin position="19"/>
        <end position="467"/>
    </location>
</feature>
<dbReference type="Pfam" id="PF14223">
    <property type="entry name" value="Retrotran_gag_2"/>
    <property type="match status" value="1"/>
</dbReference>
<keyword evidence="5" id="KW-1185">Reference proteome</keyword>
<feature type="signal peptide" evidence="2">
    <location>
        <begin position="1"/>
        <end position="18"/>
    </location>
</feature>
<dbReference type="AlphaFoldDB" id="A0AAD5L706"/>
<evidence type="ECO:0000256" key="1">
    <source>
        <dbReference type="SAM" id="MobiDB-lite"/>
    </source>
</evidence>
<evidence type="ECO:0000313" key="4">
    <source>
        <dbReference type="EMBL" id="KAI9557216.1"/>
    </source>
</evidence>
<evidence type="ECO:0000313" key="5">
    <source>
        <dbReference type="Proteomes" id="UP000820818"/>
    </source>
</evidence>
<feature type="domain" description="Retrovirus-related Pol polyprotein from transposon TNT 1-94-like beta-barrel" evidence="3">
    <location>
        <begin position="409"/>
        <end position="459"/>
    </location>
</feature>
<reference evidence="4 5" key="1">
    <citation type="submission" date="2022-05" db="EMBL/GenBank/DDBJ databases">
        <title>A multi-omics perspective on studying reproductive biology in Daphnia sinensis.</title>
        <authorList>
            <person name="Jia J."/>
        </authorList>
    </citation>
    <scope>NUCLEOTIDE SEQUENCE [LARGE SCALE GENOMIC DNA]</scope>
    <source>
        <strain evidence="4 5">WSL</strain>
    </source>
</reference>
<dbReference type="PANTHER" id="PTHR47481:SF7">
    <property type="entry name" value="CCHC-TYPE DOMAIN-CONTAINING PROTEIN"/>
    <property type="match status" value="1"/>
</dbReference>
<dbReference type="Pfam" id="PF22936">
    <property type="entry name" value="Pol_BBD"/>
    <property type="match status" value="1"/>
</dbReference>
<protein>
    <submittedName>
        <fullName evidence="4">Integrase</fullName>
    </submittedName>
</protein>
<organism evidence="4 5">
    <name type="scientific">Daphnia sinensis</name>
    <dbReference type="NCBI Taxonomy" id="1820382"/>
    <lineage>
        <taxon>Eukaryota</taxon>
        <taxon>Metazoa</taxon>
        <taxon>Ecdysozoa</taxon>
        <taxon>Arthropoda</taxon>
        <taxon>Crustacea</taxon>
        <taxon>Branchiopoda</taxon>
        <taxon>Diplostraca</taxon>
        <taxon>Cladocera</taxon>
        <taxon>Anomopoda</taxon>
        <taxon>Daphniidae</taxon>
        <taxon>Daphnia</taxon>
        <taxon>Daphnia similis group</taxon>
    </lineage>
</organism>